<sequence length="116" mass="13488">MDITKTTVQRKQPERRVCIHAHIHANTQTSKFTELWDFACPDRICSPLTDAPECLNKLLDYEGDRRLKKFKDNIRAYNSIFEFSSVGDSIDKNINRGSGSYVLALRALLHMFLYYD</sequence>
<proteinExistence type="predicted"/>
<evidence type="ECO:0000313" key="1">
    <source>
        <dbReference type="EMBL" id="KAI5652286.1"/>
    </source>
</evidence>
<evidence type="ECO:0000313" key="2">
    <source>
        <dbReference type="Proteomes" id="UP001060085"/>
    </source>
</evidence>
<reference evidence="2" key="1">
    <citation type="journal article" date="2023" name="Nat. Plants">
        <title>Single-cell RNA sequencing provides a high-resolution roadmap for understanding the multicellular compartmentation of specialized metabolism.</title>
        <authorList>
            <person name="Sun S."/>
            <person name="Shen X."/>
            <person name="Li Y."/>
            <person name="Li Y."/>
            <person name="Wang S."/>
            <person name="Li R."/>
            <person name="Zhang H."/>
            <person name="Shen G."/>
            <person name="Guo B."/>
            <person name="Wei J."/>
            <person name="Xu J."/>
            <person name="St-Pierre B."/>
            <person name="Chen S."/>
            <person name="Sun C."/>
        </authorList>
    </citation>
    <scope>NUCLEOTIDE SEQUENCE [LARGE SCALE GENOMIC DNA]</scope>
</reference>
<organism evidence="1 2">
    <name type="scientific">Catharanthus roseus</name>
    <name type="common">Madagascar periwinkle</name>
    <name type="synonym">Vinca rosea</name>
    <dbReference type="NCBI Taxonomy" id="4058"/>
    <lineage>
        <taxon>Eukaryota</taxon>
        <taxon>Viridiplantae</taxon>
        <taxon>Streptophyta</taxon>
        <taxon>Embryophyta</taxon>
        <taxon>Tracheophyta</taxon>
        <taxon>Spermatophyta</taxon>
        <taxon>Magnoliopsida</taxon>
        <taxon>eudicotyledons</taxon>
        <taxon>Gunneridae</taxon>
        <taxon>Pentapetalae</taxon>
        <taxon>asterids</taxon>
        <taxon>lamiids</taxon>
        <taxon>Gentianales</taxon>
        <taxon>Apocynaceae</taxon>
        <taxon>Rauvolfioideae</taxon>
        <taxon>Vinceae</taxon>
        <taxon>Catharanthinae</taxon>
        <taxon>Catharanthus</taxon>
    </lineage>
</organism>
<comment type="caution">
    <text evidence="1">The sequence shown here is derived from an EMBL/GenBank/DDBJ whole genome shotgun (WGS) entry which is preliminary data.</text>
</comment>
<protein>
    <submittedName>
        <fullName evidence="1">Uncharacterized protein</fullName>
    </submittedName>
</protein>
<gene>
    <name evidence="1" type="ORF">M9H77_29473</name>
</gene>
<accession>A0ACB9ZUV6</accession>
<dbReference type="EMBL" id="CM044707">
    <property type="protein sequence ID" value="KAI5652286.1"/>
    <property type="molecule type" value="Genomic_DNA"/>
</dbReference>
<dbReference type="Proteomes" id="UP001060085">
    <property type="component" value="Linkage Group LG07"/>
</dbReference>
<keyword evidence="2" id="KW-1185">Reference proteome</keyword>
<name>A0ACB9ZUV6_CATRO</name>